<dbReference type="Pfam" id="PF06985">
    <property type="entry name" value="HET"/>
    <property type="match status" value="1"/>
</dbReference>
<dbReference type="InterPro" id="IPR010730">
    <property type="entry name" value="HET"/>
</dbReference>
<protein>
    <recommendedName>
        <fullName evidence="2">Heterokaryon incompatibility domain-containing protein</fullName>
    </recommendedName>
</protein>
<accession>A0AA38X6N3</accession>
<feature type="domain" description="Heterokaryon incompatibility" evidence="2">
    <location>
        <begin position="68"/>
        <end position="219"/>
    </location>
</feature>
<sequence>MAQILPQGPQDEDSMATNAIPGSNKDHPMYVKLVHGRAIRLVHLLPGSEDDSVKIQLSIHELEHHPDYEALSYVWGPTQDPESWTTIDCNGKRLWITKSLHSAFRRVRLPDRSRTVWADAVCINQQDDDEKSHHVAFMNRIYSHASDVLVCMSDPPSISATENIKLLLEEHARRREGFPRVNDMPILEGNDPLLKDPRWNSLGKLVQDVWYSRAWVLQETGVAKHATIYWGDSQLSYREVMHMARWVVRCAPQLQTSAEISLLTIHTDWSDWTGNWRADQPVTRYSVVDFLSQAKGLMCGKAHDHVYALLGHPLLQQKDPKGETSPILEPDYSKDMTEIFLEFTKKILPQAGIKLLSAVEHDERSLEAGIPSWVVRWDMDIIQNSLGYYPEYYYRASGPEPESSEEVPAALSIKGNECICRALRVDTILLNHQFPATEEQYEVAKVSQALGRSNNVVNEVLDKIFNSIQKDETPSKYSKAQRTDALSLTLCTGLTSYNRAESDLQTHRANFEAFLTARAEALGRPTAPTSEDALTTAAGQNFIGKADTFWYDMCLGCKGRCFFVTMSGYYGLGPWILEPGDECWILKGARTPFVLRPISGERSFRLLGEAYIHGIMHGEFVELLGEEVAWETVVLK</sequence>
<evidence type="ECO:0000313" key="3">
    <source>
        <dbReference type="EMBL" id="KAJ9607794.1"/>
    </source>
</evidence>
<dbReference type="Proteomes" id="UP001172673">
    <property type="component" value="Unassembled WGS sequence"/>
</dbReference>
<name>A0AA38X6N3_9EURO</name>
<reference evidence="3" key="1">
    <citation type="submission" date="2022-10" db="EMBL/GenBank/DDBJ databases">
        <title>Culturing micro-colonial fungi from biological soil crusts in the Mojave desert and describing Neophaeococcomyces mojavensis, and introducing the new genera and species Taxawa tesnikishii.</title>
        <authorList>
            <person name="Kurbessoian T."/>
            <person name="Stajich J.E."/>
        </authorList>
    </citation>
    <scope>NUCLEOTIDE SEQUENCE</scope>
    <source>
        <strain evidence="3">TK_41</strain>
    </source>
</reference>
<dbReference type="AlphaFoldDB" id="A0AA38X6N3"/>
<evidence type="ECO:0000256" key="1">
    <source>
        <dbReference type="SAM" id="MobiDB-lite"/>
    </source>
</evidence>
<keyword evidence="4" id="KW-1185">Reference proteome</keyword>
<comment type="caution">
    <text evidence="3">The sequence shown here is derived from an EMBL/GenBank/DDBJ whole genome shotgun (WGS) entry which is preliminary data.</text>
</comment>
<dbReference type="PANTHER" id="PTHR24148:SF64">
    <property type="entry name" value="HETEROKARYON INCOMPATIBILITY DOMAIN-CONTAINING PROTEIN"/>
    <property type="match status" value="1"/>
</dbReference>
<organism evidence="3 4">
    <name type="scientific">Cladophialophora chaetospira</name>
    <dbReference type="NCBI Taxonomy" id="386627"/>
    <lineage>
        <taxon>Eukaryota</taxon>
        <taxon>Fungi</taxon>
        <taxon>Dikarya</taxon>
        <taxon>Ascomycota</taxon>
        <taxon>Pezizomycotina</taxon>
        <taxon>Eurotiomycetes</taxon>
        <taxon>Chaetothyriomycetidae</taxon>
        <taxon>Chaetothyriales</taxon>
        <taxon>Herpotrichiellaceae</taxon>
        <taxon>Cladophialophora</taxon>
    </lineage>
</organism>
<proteinExistence type="predicted"/>
<dbReference type="PANTHER" id="PTHR24148">
    <property type="entry name" value="ANKYRIN REPEAT DOMAIN-CONTAINING PROTEIN 39 HOMOLOG-RELATED"/>
    <property type="match status" value="1"/>
</dbReference>
<evidence type="ECO:0000259" key="2">
    <source>
        <dbReference type="Pfam" id="PF06985"/>
    </source>
</evidence>
<dbReference type="EMBL" id="JAPDRK010000011">
    <property type="protein sequence ID" value="KAJ9607794.1"/>
    <property type="molecule type" value="Genomic_DNA"/>
</dbReference>
<gene>
    <name evidence="3" type="ORF">H2200_007873</name>
</gene>
<dbReference type="InterPro" id="IPR052895">
    <property type="entry name" value="HetReg/Transcr_Mod"/>
</dbReference>
<evidence type="ECO:0000313" key="4">
    <source>
        <dbReference type="Proteomes" id="UP001172673"/>
    </source>
</evidence>
<feature type="region of interest" description="Disordered" evidence="1">
    <location>
        <begin position="1"/>
        <end position="23"/>
    </location>
</feature>
<dbReference type="Pfam" id="PF26639">
    <property type="entry name" value="Het-6_barrel"/>
    <property type="match status" value="1"/>
</dbReference>